<keyword evidence="2" id="KW-1185">Reference proteome</keyword>
<accession>A0A9J6BER9</accession>
<organism evidence="1 2">
    <name type="scientific">Polypedilum vanderplanki</name>
    <name type="common">Sleeping chironomid midge</name>
    <dbReference type="NCBI Taxonomy" id="319348"/>
    <lineage>
        <taxon>Eukaryota</taxon>
        <taxon>Metazoa</taxon>
        <taxon>Ecdysozoa</taxon>
        <taxon>Arthropoda</taxon>
        <taxon>Hexapoda</taxon>
        <taxon>Insecta</taxon>
        <taxon>Pterygota</taxon>
        <taxon>Neoptera</taxon>
        <taxon>Endopterygota</taxon>
        <taxon>Diptera</taxon>
        <taxon>Nematocera</taxon>
        <taxon>Chironomoidea</taxon>
        <taxon>Chironomidae</taxon>
        <taxon>Chironominae</taxon>
        <taxon>Polypedilum</taxon>
        <taxon>Polypedilum</taxon>
    </lineage>
</organism>
<reference evidence="1" key="1">
    <citation type="submission" date="2021-03" db="EMBL/GenBank/DDBJ databases">
        <title>Chromosome level genome of the anhydrobiotic midge Polypedilum vanderplanki.</title>
        <authorList>
            <person name="Yoshida Y."/>
            <person name="Kikawada T."/>
            <person name="Gusev O."/>
        </authorList>
    </citation>
    <scope>NUCLEOTIDE SEQUENCE</scope>
    <source>
        <strain evidence="1">NIAS01</strain>
        <tissue evidence="1">Whole body or cell culture</tissue>
    </source>
</reference>
<dbReference type="OrthoDB" id="8250698at2759"/>
<comment type="caution">
    <text evidence="1">The sequence shown here is derived from an EMBL/GenBank/DDBJ whole genome shotgun (WGS) entry which is preliminary data.</text>
</comment>
<dbReference type="PANTHER" id="PTHR11012:SF12">
    <property type="entry name" value="CHK KINASE-LIKE DOMAIN-CONTAINING PROTEIN-RELATED"/>
    <property type="match status" value="1"/>
</dbReference>
<dbReference type="PANTHER" id="PTHR11012">
    <property type="entry name" value="PROTEIN KINASE-LIKE DOMAIN-CONTAINING"/>
    <property type="match status" value="1"/>
</dbReference>
<evidence type="ECO:0000313" key="1">
    <source>
        <dbReference type="EMBL" id="KAG5668111.1"/>
    </source>
</evidence>
<dbReference type="AlphaFoldDB" id="A0A9J6BER9"/>
<name>A0A9J6BER9_POLVA</name>
<sequence length="145" mass="16255">MDALSLVKNIPPWLDQSLFEKAIRSYENDQSAQVYSFDIQPATQPGENFASAVFRVSIKYSSKYTKSEKEISVIIKTQPVGIDEIPGAEFLKDTTIFRTEIAMYTGVLSQIQSLLESVGENDLMCPKLIYQTLTPKPVIILEDVS</sequence>
<dbReference type="Pfam" id="PF02958">
    <property type="entry name" value="EcKL"/>
    <property type="match status" value="1"/>
</dbReference>
<evidence type="ECO:0000313" key="2">
    <source>
        <dbReference type="Proteomes" id="UP001107558"/>
    </source>
</evidence>
<dbReference type="Proteomes" id="UP001107558">
    <property type="component" value="Chromosome 4"/>
</dbReference>
<dbReference type="EMBL" id="JADBJN010000004">
    <property type="protein sequence ID" value="KAG5668111.1"/>
    <property type="molecule type" value="Genomic_DNA"/>
</dbReference>
<dbReference type="InterPro" id="IPR004119">
    <property type="entry name" value="EcKL"/>
</dbReference>
<proteinExistence type="predicted"/>
<protein>
    <submittedName>
        <fullName evidence="1">Uncharacterized protein</fullName>
    </submittedName>
</protein>
<gene>
    <name evidence="1" type="ORF">PVAND_016064</name>
</gene>